<feature type="transmembrane region" description="Helical" evidence="1">
    <location>
        <begin position="21"/>
        <end position="44"/>
    </location>
</feature>
<gene>
    <name evidence="2" type="ORF">QBC36DRAFT_324318</name>
</gene>
<dbReference type="Proteomes" id="UP001302321">
    <property type="component" value="Unassembled WGS sequence"/>
</dbReference>
<evidence type="ECO:0000256" key="1">
    <source>
        <dbReference type="SAM" id="Phobius"/>
    </source>
</evidence>
<sequence>MKTTTKNLSHLFLFEPLDDSPISILWDLVLAFYVVRLALLYSALTLTSHLVLSSLAAAPSASTIPTILAAALWTRYVMKRWQVPPAVGFRGV</sequence>
<keyword evidence="1" id="KW-0472">Membrane</keyword>
<reference evidence="2" key="1">
    <citation type="journal article" date="2023" name="Mol. Phylogenet. Evol.">
        <title>Genome-scale phylogeny and comparative genomics of the fungal order Sordariales.</title>
        <authorList>
            <person name="Hensen N."/>
            <person name="Bonometti L."/>
            <person name="Westerberg I."/>
            <person name="Brannstrom I.O."/>
            <person name="Guillou S."/>
            <person name="Cros-Aarteil S."/>
            <person name="Calhoun S."/>
            <person name="Haridas S."/>
            <person name="Kuo A."/>
            <person name="Mondo S."/>
            <person name="Pangilinan J."/>
            <person name="Riley R."/>
            <person name="LaButti K."/>
            <person name="Andreopoulos B."/>
            <person name="Lipzen A."/>
            <person name="Chen C."/>
            <person name="Yan M."/>
            <person name="Daum C."/>
            <person name="Ng V."/>
            <person name="Clum A."/>
            <person name="Steindorff A."/>
            <person name="Ohm R.A."/>
            <person name="Martin F."/>
            <person name="Silar P."/>
            <person name="Natvig D.O."/>
            <person name="Lalanne C."/>
            <person name="Gautier V."/>
            <person name="Ament-Velasquez S.L."/>
            <person name="Kruys A."/>
            <person name="Hutchinson M.I."/>
            <person name="Powell A.J."/>
            <person name="Barry K."/>
            <person name="Miller A.N."/>
            <person name="Grigoriev I.V."/>
            <person name="Debuchy R."/>
            <person name="Gladieux P."/>
            <person name="Hiltunen Thoren M."/>
            <person name="Johannesson H."/>
        </authorList>
    </citation>
    <scope>NUCLEOTIDE SEQUENCE</scope>
    <source>
        <strain evidence="2">CBS 892.96</strain>
    </source>
</reference>
<proteinExistence type="predicted"/>
<dbReference type="AlphaFoldDB" id="A0AAN6WBB0"/>
<keyword evidence="3" id="KW-1185">Reference proteome</keyword>
<keyword evidence="1" id="KW-0812">Transmembrane</keyword>
<reference evidence="2" key="2">
    <citation type="submission" date="2023-05" db="EMBL/GenBank/DDBJ databases">
        <authorList>
            <consortium name="Lawrence Berkeley National Laboratory"/>
            <person name="Steindorff A."/>
            <person name="Hensen N."/>
            <person name="Bonometti L."/>
            <person name="Westerberg I."/>
            <person name="Brannstrom I.O."/>
            <person name="Guillou S."/>
            <person name="Cros-Aarteil S."/>
            <person name="Calhoun S."/>
            <person name="Haridas S."/>
            <person name="Kuo A."/>
            <person name="Mondo S."/>
            <person name="Pangilinan J."/>
            <person name="Riley R."/>
            <person name="Labutti K."/>
            <person name="Andreopoulos B."/>
            <person name="Lipzen A."/>
            <person name="Chen C."/>
            <person name="Yanf M."/>
            <person name="Daum C."/>
            <person name="Ng V."/>
            <person name="Clum A."/>
            <person name="Ohm R."/>
            <person name="Martin F."/>
            <person name="Silar P."/>
            <person name="Natvig D."/>
            <person name="Lalanne C."/>
            <person name="Gautier V."/>
            <person name="Ament-Velasquez S.L."/>
            <person name="Kruys A."/>
            <person name="Hutchinson M.I."/>
            <person name="Powell A.J."/>
            <person name="Barry K."/>
            <person name="Miller A.N."/>
            <person name="Grigoriev I.V."/>
            <person name="Debuchy R."/>
            <person name="Gladieux P."/>
            <person name="Thoren M.H."/>
            <person name="Johannesson H."/>
        </authorList>
    </citation>
    <scope>NUCLEOTIDE SEQUENCE</scope>
    <source>
        <strain evidence="2">CBS 892.96</strain>
    </source>
</reference>
<evidence type="ECO:0000313" key="2">
    <source>
        <dbReference type="EMBL" id="KAK4178665.1"/>
    </source>
</evidence>
<feature type="transmembrane region" description="Helical" evidence="1">
    <location>
        <begin position="50"/>
        <end position="73"/>
    </location>
</feature>
<dbReference type="EMBL" id="MU866133">
    <property type="protein sequence ID" value="KAK4178665.1"/>
    <property type="molecule type" value="Genomic_DNA"/>
</dbReference>
<keyword evidence="1" id="KW-1133">Transmembrane helix</keyword>
<organism evidence="2 3">
    <name type="scientific">Triangularia setosa</name>
    <dbReference type="NCBI Taxonomy" id="2587417"/>
    <lineage>
        <taxon>Eukaryota</taxon>
        <taxon>Fungi</taxon>
        <taxon>Dikarya</taxon>
        <taxon>Ascomycota</taxon>
        <taxon>Pezizomycotina</taxon>
        <taxon>Sordariomycetes</taxon>
        <taxon>Sordariomycetidae</taxon>
        <taxon>Sordariales</taxon>
        <taxon>Podosporaceae</taxon>
        <taxon>Triangularia</taxon>
    </lineage>
</organism>
<name>A0AAN6WBB0_9PEZI</name>
<comment type="caution">
    <text evidence="2">The sequence shown here is derived from an EMBL/GenBank/DDBJ whole genome shotgun (WGS) entry which is preliminary data.</text>
</comment>
<accession>A0AAN6WBB0</accession>
<protein>
    <submittedName>
        <fullName evidence="2">Uncharacterized protein</fullName>
    </submittedName>
</protein>
<evidence type="ECO:0000313" key="3">
    <source>
        <dbReference type="Proteomes" id="UP001302321"/>
    </source>
</evidence>